<name>A0ABQ8V3Q8_9AGAR</name>
<protein>
    <submittedName>
        <fullName evidence="1">Uncharacterized protein</fullName>
    </submittedName>
</protein>
<reference evidence="1" key="1">
    <citation type="submission" date="2022-08" db="EMBL/GenBank/DDBJ databases">
        <title>A Global Phylogenomic Analysis of the Shiitake Genus Lentinula.</title>
        <authorList>
            <consortium name="DOE Joint Genome Institute"/>
            <person name="Sierra-Patev S."/>
            <person name="Min B."/>
            <person name="Naranjo-Ortiz M."/>
            <person name="Looney B."/>
            <person name="Konkel Z."/>
            <person name="Slot J.C."/>
            <person name="Sakamoto Y."/>
            <person name="Steenwyk J.L."/>
            <person name="Rokas A."/>
            <person name="Carro J."/>
            <person name="Camarero S."/>
            <person name="Ferreira P."/>
            <person name="Molpeceres G."/>
            <person name="Ruiz-Duenas F.J."/>
            <person name="Serrano A."/>
            <person name="Henrissat B."/>
            <person name="Drula E."/>
            <person name="Hughes K.W."/>
            <person name="Mata J.L."/>
            <person name="Ishikawa N.K."/>
            <person name="Vargas-Isla R."/>
            <person name="Ushijima S."/>
            <person name="Smith C.A."/>
            <person name="Ahrendt S."/>
            <person name="Andreopoulos W."/>
            <person name="He G."/>
            <person name="Labutti K."/>
            <person name="Lipzen A."/>
            <person name="Ng V."/>
            <person name="Riley R."/>
            <person name="Sandor L."/>
            <person name="Barry K."/>
            <person name="Martinez A.T."/>
            <person name="Xiao Y."/>
            <person name="Gibbons J.G."/>
            <person name="Terashima K."/>
            <person name="Grigoriev I.V."/>
            <person name="Hibbett D.S."/>
        </authorList>
    </citation>
    <scope>NUCLEOTIDE SEQUENCE</scope>
    <source>
        <strain evidence="1">RHP3577 ss4</strain>
    </source>
</reference>
<keyword evidence="2" id="KW-1185">Reference proteome</keyword>
<evidence type="ECO:0000313" key="1">
    <source>
        <dbReference type="EMBL" id="KAJ4471188.1"/>
    </source>
</evidence>
<organism evidence="1 2">
    <name type="scientific">Lentinula lateritia</name>
    <dbReference type="NCBI Taxonomy" id="40482"/>
    <lineage>
        <taxon>Eukaryota</taxon>
        <taxon>Fungi</taxon>
        <taxon>Dikarya</taxon>
        <taxon>Basidiomycota</taxon>
        <taxon>Agaricomycotina</taxon>
        <taxon>Agaricomycetes</taxon>
        <taxon>Agaricomycetidae</taxon>
        <taxon>Agaricales</taxon>
        <taxon>Marasmiineae</taxon>
        <taxon>Omphalotaceae</taxon>
        <taxon>Lentinula</taxon>
    </lineage>
</organism>
<accession>A0ABQ8V3Q8</accession>
<proteinExistence type="predicted"/>
<gene>
    <name evidence="1" type="ORF">C8R41DRAFT_905573</name>
</gene>
<evidence type="ECO:0000313" key="2">
    <source>
        <dbReference type="Proteomes" id="UP001150217"/>
    </source>
</evidence>
<dbReference type="Proteomes" id="UP001150217">
    <property type="component" value="Unassembled WGS sequence"/>
</dbReference>
<dbReference type="EMBL" id="JANVFT010000088">
    <property type="protein sequence ID" value="KAJ4471188.1"/>
    <property type="molecule type" value="Genomic_DNA"/>
</dbReference>
<sequence>MCQWLRKITRTQDESGANRQERIHMAQHRQEVADKRITKDLERREKQAQGTAGYFPVPEITLQLKWHKQHGVKDAVPQTESAWAKASGGEGSVQLISEPETKRRLKEFKKVLRVAMPSNENYKFVNFQFRNEVLGKHFVKVKEFKELFDISGNCENSIFVHFAKGAIQGKYKENDVFLGLVKAMTQKIDCDERGVGMQNSHYAPAWDEFSKGS</sequence>
<comment type="caution">
    <text evidence="1">The sequence shown here is derived from an EMBL/GenBank/DDBJ whole genome shotgun (WGS) entry which is preliminary data.</text>
</comment>